<keyword evidence="4" id="KW-1185">Reference proteome</keyword>
<dbReference type="InterPro" id="IPR058348">
    <property type="entry name" value="DUF8035"/>
</dbReference>
<feature type="compositionally biased region" description="Basic and acidic residues" evidence="1">
    <location>
        <begin position="596"/>
        <end position="605"/>
    </location>
</feature>
<feature type="compositionally biased region" description="Basic and acidic residues" evidence="1">
    <location>
        <begin position="968"/>
        <end position="979"/>
    </location>
</feature>
<accession>A0AA39CF97</accession>
<feature type="compositionally biased region" description="Basic and acidic residues" evidence="1">
    <location>
        <begin position="777"/>
        <end position="833"/>
    </location>
</feature>
<feature type="domain" description="DUF8035" evidence="2">
    <location>
        <begin position="901"/>
        <end position="954"/>
    </location>
</feature>
<feature type="compositionally biased region" description="Acidic residues" evidence="1">
    <location>
        <begin position="838"/>
        <end position="853"/>
    </location>
</feature>
<feature type="compositionally biased region" description="Basic and acidic residues" evidence="1">
    <location>
        <begin position="629"/>
        <end position="646"/>
    </location>
</feature>
<feature type="compositionally biased region" description="Polar residues" evidence="1">
    <location>
        <begin position="989"/>
        <end position="1013"/>
    </location>
</feature>
<evidence type="ECO:0000313" key="4">
    <source>
        <dbReference type="Proteomes" id="UP001172673"/>
    </source>
</evidence>
<dbReference type="PANTHER" id="PTHR42081:SF1">
    <property type="entry name" value="ZINC FINGER PROTEIN DHHC DOMAIN CONTAINING PROTEIN"/>
    <property type="match status" value="1"/>
</dbReference>
<feature type="region of interest" description="Disordered" evidence="1">
    <location>
        <begin position="300"/>
        <end position="349"/>
    </location>
</feature>
<proteinExistence type="predicted"/>
<name>A0AA39CF97_9EURO</name>
<evidence type="ECO:0000259" key="2">
    <source>
        <dbReference type="Pfam" id="PF26118"/>
    </source>
</evidence>
<dbReference type="EMBL" id="JAPDRK010000015">
    <property type="protein sequence ID" value="KAJ9606034.1"/>
    <property type="molecule type" value="Genomic_DNA"/>
</dbReference>
<feature type="region of interest" description="Disordered" evidence="1">
    <location>
        <begin position="596"/>
        <end position="884"/>
    </location>
</feature>
<feature type="compositionally biased region" description="Low complexity" evidence="1">
    <location>
        <begin position="1043"/>
        <end position="1053"/>
    </location>
</feature>
<feature type="compositionally biased region" description="Polar residues" evidence="1">
    <location>
        <begin position="705"/>
        <end position="730"/>
    </location>
</feature>
<feature type="region of interest" description="Disordered" evidence="1">
    <location>
        <begin position="383"/>
        <end position="488"/>
    </location>
</feature>
<organism evidence="3 4">
    <name type="scientific">Cladophialophora chaetospira</name>
    <dbReference type="NCBI Taxonomy" id="386627"/>
    <lineage>
        <taxon>Eukaryota</taxon>
        <taxon>Fungi</taxon>
        <taxon>Dikarya</taxon>
        <taxon>Ascomycota</taxon>
        <taxon>Pezizomycotina</taxon>
        <taxon>Eurotiomycetes</taxon>
        <taxon>Chaetothyriomycetidae</taxon>
        <taxon>Chaetothyriales</taxon>
        <taxon>Herpotrichiellaceae</taxon>
        <taxon>Cladophialophora</taxon>
    </lineage>
</organism>
<feature type="region of interest" description="Disordered" evidence="1">
    <location>
        <begin position="961"/>
        <end position="1099"/>
    </location>
</feature>
<dbReference type="Proteomes" id="UP001172673">
    <property type="component" value="Unassembled WGS sequence"/>
</dbReference>
<evidence type="ECO:0000256" key="1">
    <source>
        <dbReference type="SAM" id="MobiDB-lite"/>
    </source>
</evidence>
<evidence type="ECO:0000313" key="3">
    <source>
        <dbReference type="EMBL" id="KAJ9606034.1"/>
    </source>
</evidence>
<comment type="caution">
    <text evidence="3">The sequence shown here is derived from an EMBL/GenBank/DDBJ whole genome shotgun (WGS) entry which is preliminary data.</text>
</comment>
<dbReference type="PANTHER" id="PTHR42081">
    <property type="entry name" value="ZINC FINGER PROTEIN DHHC DOMAIN CONTAINING PROTEIN"/>
    <property type="match status" value="1"/>
</dbReference>
<sequence length="1378" mass="153696">MATDAATAAAVAALVVSIFAMTVAVAQVVQQYLVTGNLIRICDGVVYGKMPGRGRRIWTFTQFRFRVVYSMPQVSLRTSLWIDSLPHSPSFTKGHLPVPDLRHADHGTQGNFRQALSSAPGLQQYSEYSAVPGEACWVSFFRMAQNASGNDLFCDLIDCDADRCPTDLPVAPMQVSMRDMIVVAIMAGMRCTDASFEKKSLAMEGAAGTITTSSHPLLGVITHFAPRNYGRPAGARSRMDDTLGLRVGDGSISPEWMARMWDVVVVAGRQYDLRDRRFYEAYEGDSWITLSNSRALVKASAPKSFRSPSPVLSYRLRSTSPGRSVRLRRDSRVPSRSRSTRDMSSGFDNPASWRLISAAGRPHGRPETDIQYARNDGDWWFASDTARSTSSPESSPPPTSAPTRIPTQKPPAQSPRPSHKPLRSFFRNVLNAVPRKSTKSLPTADLESNDLTNISKESKESPSRPQPTRAPPSDRNRQPPTGSAPLTSQDFAVYPAWVSQRPQLNARKKLDGRALQDYIEEKKKHEDSVLPINGKLLLTWPGEAGDEPETGAEFNEIDGWPQSALHLRQELVSSYVEKWRTVVNKRQVAREERTMQDELEIETHSGSRSSNFGQRNRLRRSSPGTGRSISRERRNPRSHSLNDKSHMRSRGRVAPTNAIEDSHYRSKSSDVTYAPARSGSGHLATDRRVAYGDEPIRRPRHNRPLKSSNDPVHNNEQSPQRGRQQSNAGSESEERQDETSANQQSPARDHQPKRRVRVLLPEHSNAEEAEPLSDTKSSSRESSVERPRPREGSVERFRPRRSSVERLRSRESSVERSRPGADSRTQKEVERPKSGNVADEDVPSADDGQENVNDDLMQPRSDTPKGILKRPRDQFPEEANPVREGVAPLKAIRNEGIPSGARWTKISRQLVNPEALDRNSLRYEERDDHVVVLSVLSREDIMRLAELTKKIREAREIEWRKRVSQGNHGKDSRDAHESESGTEGEGSSADWSNTSLLGSTENSRISESPTSMSEGEDEHAGSTSISGDKSQPMIPVSSDPAQSTTTSINSTITVRDNTRMPSPGRPRRRRASTRSDTSSPKGSESGEDQRTIESQVTNRWSQMGDSLALAIVDDTVSESSADTKEPSGQGVINWFWISQADVLPGYFATPWHNHFSESTCCGAIMTMLVALEYLTEDSTLRYVERQTHCEEWVYQGKSTHPSYAINAMGGVIVSGVYNRVQFDCFETKIPPIELLRSYEYQLNRSVIGRGSSSVVELLGELMGLDSWLSFCGRLPEIYDGRNNLHRSMPALVQKIMVDFEYEFSNLERTPTEGGLQIIKEMAELILHTLEKEMLSEAEQLFAIVAMVRAAKMALCVVHGPSTAKLRDILVNDVQVYLV</sequence>
<gene>
    <name evidence="3" type="ORF">H2200_009883</name>
</gene>
<reference evidence="3" key="1">
    <citation type="submission" date="2022-10" db="EMBL/GenBank/DDBJ databases">
        <title>Culturing micro-colonial fungi from biological soil crusts in the Mojave desert and describing Neophaeococcomyces mojavensis, and introducing the new genera and species Taxawa tesnikishii.</title>
        <authorList>
            <person name="Kurbessoian T."/>
            <person name="Stajich J.E."/>
        </authorList>
    </citation>
    <scope>NUCLEOTIDE SEQUENCE</scope>
    <source>
        <strain evidence="3">TK_41</strain>
    </source>
</reference>
<feature type="compositionally biased region" description="Polar residues" evidence="1">
    <location>
        <begin position="478"/>
        <end position="488"/>
    </location>
</feature>
<dbReference type="Pfam" id="PF26118">
    <property type="entry name" value="DUF8035"/>
    <property type="match status" value="1"/>
</dbReference>
<feature type="compositionally biased region" description="Basic and acidic residues" evidence="1">
    <location>
        <begin position="684"/>
        <end position="697"/>
    </location>
</feature>
<protein>
    <recommendedName>
        <fullName evidence="2">DUF8035 domain-containing protein</fullName>
    </recommendedName>
</protein>